<feature type="region of interest" description="Disordered" evidence="1">
    <location>
        <begin position="392"/>
        <end position="479"/>
    </location>
</feature>
<feature type="compositionally biased region" description="Low complexity" evidence="1">
    <location>
        <begin position="276"/>
        <end position="286"/>
    </location>
</feature>
<feature type="region of interest" description="Disordered" evidence="1">
    <location>
        <begin position="230"/>
        <end position="295"/>
    </location>
</feature>
<name>W2RZA4_CYPE1</name>
<dbReference type="STRING" id="1220924.W2RZA4"/>
<dbReference type="eggNOG" id="ENOG502SK9A">
    <property type="taxonomic scope" value="Eukaryota"/>
</dbReference>
<evidence type="ECO:0008006" key="4">
    <source>
        <dbReference type="Google" id="ProtNLM"/>
    </source>
</evidence>
<gene>
    <name evidence="2" type="ORF">HMPREF1541_03763</name>
</gene>
<dbReference type="EMBL" id="KB822719">
    <property type="protein sequence ID" value="ETN41826.1"/>
    <property type="molecule type" value="Genomic_DNA"/>
</dbReference>
<keyword evidence="3" id="KW-1185">Reference proteome</keyword>
<dbReference type="AlphaFoldDB" id="W2RZA4"/>
<dbReference type="InParanoid" id="W2RZA4"/>
<dbReference type="OrthoDB" id="5382953at2759"/>
<dbReference type="RefSeq" id="XP_008716335.1">
    <property type="nucleotide sequence ID" value="XM_008718113.1"/>
</dbReference>
<dbReference type="HOGENOM" id="CLU_565021_0_0_1"/>
<evidence type="ECO:0000313" key="2">
    <source>
        <dbReference type="EMBL" id="ETN41826.1"/>
    </source>
</evidence>
<sequence length="525" mass="59819">MTTYPEERVLKPLDPVPEDVNDWPDFALREVKIFYQGKGRYADLLEASDESPLCVLGELMPLDDELEHLALIDKPVYSRIKIENVTNYSFGLDDGGTPQIWAAGKAGWYEIQPSDRYLQHYNDTVEAIDLFYFMVDQHQQLPKKRQRFGFAVDPFLAEYQKHTGYRINDDDDAMETIHKHHKFLLKQMIEEREGINWAQSYLWKHLLETYAEEIEQLKITLAQQMEQMELNTPAAQKSSSESSSEAEESKTDDEAEDEDDDDDDDEEDGSGTTPGSDAKSSASSEASESEAETEVDWTKTIWDLLNALRKSPNFNMRHCGIEQLADELRKLPAFTPNDHKSAVKAIERSASELIRLMNEAKLRKKFNWSTRAIYDELETTFAGEVAEETIRTPAAKGNTKRHRTKSVLRPSGAGKARKSTGGVPDSQDEDEEMPDVPTTSPAVGRKNLQHMTRRTRVQTSDSAASRDDSPSRQLNGIHDPYALPELPPGPEAQEMLDLLNQESKRVGRQHQTSHLKDFLEHFNWE</sequence>
<feature type="compositionally biased region" description="Basic residues" evidence="1">
    <location>
        <begin position="447"/>
        <end position="456"/>
    </location>
</feature>
<dbReference type="Proteomes" id="UP000030752">
    <property type="component" value="Unassembled WGS sequence"/>
</dbReference>
<dbReference type="VEuPathDB" id="FungiDB:HMPREF1541_03763"/>
<reference evidence="2 3" key="1">
    <citation type="submission" date="2013-03" db="EMBL/GenBank/DDBJ databases">
        <title>The Genome Sequence of Phialophora europaea CBS 101466.</title>
        <authorList>
            <consortium name="The Broad Institute Genomics Platform"/>
            <person name="Cuomo C."/>
            <person name="de Hoog S."/>
            <person name="Gorbushina A."/>
            <person name="Walker B."/>
            <person name="Young S.K."/>
            <person name="Zeng Q."/>
            <person name="Gargeya S."/>
            <person name="Fitzgerald M."/>
            <person name="Haas B."/>
            <person name="Abouelleil A."/>
            <person name="Allen A.W."/>
            <person name="Alvarado L."/>
            <person name="Arachchi H.M."/>
            <person name="Berlin A.M."/>
            <person name="Chapman S.B."/>
            <person name="Gainer-Dewar J."/>
            <person name="Goldberg J."/>
            <person name="Griggs A."/>
            <person name="Gujja S."/>
            <person name="Hansen M."/>
            <person name="Howarth C."/>
            <person name="Imamovic A."/>
            <person name="Ireland A."/>
            <person name="Larimer J."/>
            <person name="McCowan C."/>
            <person name="Murphy C."/>
            <person name="Pearson M."/>
            <person name="Poon T.W."/>
            <person name="Priest M."/>
            <person name="Roberts A."/>
            <person name="Saif S."/>
            <person name="Shea T."/>
            <person name="Sisk P."/>
            <person name="Sykes S."/>
            <person name="Wortman J."/>
            <person name="Nusbaum C."/>
            <person name="Birren B."/>
        </authorList>
    </citation>
    <scope>NUCLEOTIDE SEQUENCE [LARGE SCALE GENOMIC DNA]</scope>
    <source>
        <strain evidence="2 3">CBS 101466</strain>
    </source>
</reference>
<proteinExistence type="predicted"/>
<feature type="compositionally biased region" description="Acidic residues" evidence="1">
    <location>
        <begin position="244"/>
        <end position="269"/>
    </location>
</feature>
<accession>W2RZA4</accession>
<evidence type="ECO:0000313" key="3">
    <source>
        <dbReference type="Proteomes" id="UP000030752"/>
    </source>
</evidence>
<organism evidence="2 3">
    <name type="scientific">Cyphellophora europaea (strain CBS 101466)</name>
    <name type="common">Phialophora europaea</name>
    <dbReference type="NCBI Taxonomy" id="1220924"/>
    <lineage>
        <taxon>Eukaryota</taxon>
        <taxon>Fungi</taxon>
        <taxon>Dikarya</taxon>
        <taxon>Ascomycota</taxon>
        <taxon>Pezizomycotina</taxon>
        <taxon>Eurotiomycetes</taxon>
        <taxon>Chaetothyriomycetidae</taxon>
        <taxon>Chaetothyriales</taxon>
        <taxon>Cyphellophoraceae</taxon>
        <taxon>Cyphellophora</taxon>
    </lineage>
</organism>
<evidence type="ECO:0000256" key="1">
    <source>
        <dbReference type="SAM" id="MobiDB-lite"/>
    </source>
</evidence>
<protein>
    <recommendedName>
        <fullName evidence="4">DNA (cytosine-5)-methyltransferase 1 replication foci domain-containing protein</fullName>
    </recommendedName>
</protein>
<dbReference type="GeneID" id="19971102"/>